<organism evidence="1 2">
    <name type="scientific">Catharanthus roseus</name>
    <name type="common">Madagascar periwinkle</name>
    <name type="synonym">Vinca rosea</name>
    <dbReference type="NCBI Taxonomy" id="4058"/>
    <lineage>
        <taxon>Eukaryota</taxon>
        <taxon>Viridiplantae</taxon>
        <taxon>Streptophyta</taxon>
        <taxon>Embryophyta</taxon>
        <taxon>Tracheophyta</taxon>
        <taxon>Spermatophyta</taxon>
        <taxon>Magnoliopsida</taxon>
        <taxon>eudicotyledons</taxon>
        <taxon>Gunneridae</taxon>
        <taxon>Pentapetalae</taxon>
        <taxon>asterids</taxon>
        <taxon>lamiids</taxon>
        <taxon>Gentianales</taxon>
        <taxon>Apocynaceae</taxon>
        <taxon>Rauvolfioideae</taxon>
        <taxon>Vinceae</taxon>
        <taxon>Catharanthinae</taxon>
        <taxon>Catharanthus</taxon>
    </lineage>
</organism>
<proteinExistence type="predicted"/>
<comment type="caution">
    <text evidence="1">The sequence shown here is derived from an EMBL/GenBank/DDBJ whole genome shotgun (WGS) entry which is preliminary data.</text>
</comment>
<dbReference type="EMBL" id="CM044703">
    <property type="protein sequence ID" value="KAI5672889.1"/>
    <property type="molecule type" value="Genomic_DNA"/>
</dbReference>
<evidence type="ECO:0000313" key="2">
    <source>
        <dbReference type="Proteomes" id="UP001060085"/>
    </source>
</evidence>
<protein>
    <submittedName>
        <fullName evidence="1">Uncharacterized protein</fullName>
    </submittedName>
</protein>
<keyword evidence="2" id="KW-1185">Reference proteome</keyword>
<gene>
    <name evidence="1" type="ORF">M9H77_13253</name>
</gene>
<sequence length="527" mass="60110">MAQALQNKDKPKTIVTTFYERMRKSNVPTFGGEANPKKDDKWIRDIVFNDAFLELLLSKLFKDGERKRVLQSEAGGGKFVPEVMSSEHLKMMRFEKGLLGRIQERLSSVASQDYANAYQKSIRVEGSIPWAMGKLDLLTEVQFDANLTHPVAAKVACLNRKIVQWIGQTGSSDSYSRVTSSPVPYVHQPKKYVIEVSRHKLAEKSSDLQATLPNGEASLVQFIYQPSIGVVGHFLQYQAERSHSCLLLYHLHLDLCLPLFIMHPILLNRVLLQLSHQKLQIHETLVTLGEVWIYELYEYEAWDLFENLSDNSQQHATFSHIGTSRQIGSKGGMYGVFQNVDLSLKVDALSRKFDELLALNTLPTNSPNVQGLEVKTQILDSHTQSIAELETQIGQLANPISRRDEGKLPSHPIENPRANHHEQAKTVITLRNGKLVDNKVGEPTKDRDNFYGLPKAFFFSFGIMFLLRSNQVTLRLRYISMDEKSTLMSVFYINIYSIRKLCNLKRNCKYYKIIKNFTLVHSCAKNF</sequence>
<accession>A0ACC0BJL9</accession>
<dbReference type="Proteomes" id="UP001060085">
    <property type="component" value="Linkage Group LG03"/>
</dbReference>
<name>A0ACC0BJL9_CATRO</name>
<reference evidence="2" key="1">
    <citation type="journal article" date="2023" name="Nat. Plants">
        <title>Single-cell RNA sequencing provides a high-resolution roadmap for understanding the multicellular compartmentation of specialized metabolism.</title>
        <authorList>
            <person name="Sun S."/>
            <person name="Shen X."/>
            <person name="Li Y."/>
            <person name="Li Y."/>
            <person name="Wang S."/>
            <person name="Li R."/>
            <person name="Zhang H."/>
            <person name="Shen G."/>
            <person name="Guo B."/>
            <person name="Wei J."/>
            <person name="Xu J."/>
            <person name="St-Pierre B."/>
            <person name="Chen S."/>
            <person name="Sun C."/>
        </authorList>
    </citation>
    <scope>NUCLEOTIDE SEQUENCE [LARGE SCALE GENOMIC DNA]</scope>
</reference>
<evidence type="ECO:0000313" key="1">
    <source>
        <dbReference type="EMBL" id="KAI5672889.1"/>
    </source>
</evidence>